<keyword evidence="5" id="KW-0131">Cell cycle</keyword>
<evidence type="ECO:0000256" key="3">
    <source>
        <dbReference type="ARBA" id="ARBA00022776"/>
    </source>
</evidence>
<dbReference type="CDD" id="cd08366">
    <property type="entry name" value="APC10"/>
    <property type="match status" value="1"/>
</dbReference>
<dbReference type="InterPro" id="IPR016901">
    <property type="entry name" value="APC10/Doc1"/>
</dbReference>
<proteinExistence type="inferred from homology"/>
<dbReference type="Gene3D" id="2.60.120.260">
    <property type="entry name" value="Galactose-binding domain-like"/>
    <property type="match status" value="1"/>
</dbReference>
<dbReference type="GO" id="GO:0031145">
    <property type="term" value="P:anaphase-promoting complex-dependent catabolic process"/>
    <property type="evidence" value="ECO:0007669"/>
    <property type="project" value="InterPro"/>
</dbReference>
<dbReference type="GO" id="GO:0070979">
    <property type="term" value="P:protein K11-linked ubiquitination"/>
    <property type="evidence" value="ECO:0007669"/>
    <property type="project" value="TreeGrafter"/>
</dbReference>
<evidence type="ECO:0000256" key="6">
    <source>
        <dbReference type="SAM" id="MobiDB-lite"/>
    </source>
</evidence>
<feature type="compositionally biased region" description="Acidic residues" evidence="6">
    <location>
        <begin position="47"/>
        <end position="59"/>
    </location>
</feature>
<dbReference type="AlphaFoldDB" id="A0A0A1PJ05"/>
<evidence type="ECO:0000256" key="2">
    <source>
        <dbReference type="ARBA" id="ARBA00022618"/>
    </source>
</evidence>
<feature type="domain" description="DOC" evidence="7">
    <location>
        <begin position="74"/>
        <end position="262"/>
    </location>
</feature>
<dbReference type="InterPro" id="IPR008979">
    <property type="entry name" value="Galactose-bd-like_sf"/>
</dbReference>
<dbReference type="PANTHER" id="PTHR12936">
    <property type="entry name" value="ANAPHASE-PROMOTING COMPLEX 10"/>
    <property type="match status" value="1"/>
</dbReference>
<dbReference type="SMART" id="SM01337">
    <property type="entry name" value="APC10"/>
    <property type="match status" value="1"/>
</dbReference>
<evidence type="ECO:0000256" key="4">
    <source>
        <dbReference type="ARBA" id="ARBA00022786"/>
    </source>
</evidence>
<dbReference type="PROSITE" id="PS51284">
    <property type="entry name" value="DOC"/>
    <property type="match status" value="1"/>
</dbReference>
<keyword evidence="3" id="KW-0498">Mitosis</keyword>
<organism evidence="8 9">
    <name type="scientific">Rhizopus microsporus</name>
    <dbReference type="NCBI Taxonomy" id="58291"/>
    <lineage>
        <taxon>Eukaryota</taxon>
        <taxon>Fungi</taxon>
        <taxon>Fungi incertae sedis</taxon>
        <taxon>Mucoromycota</taxon>
        <taxon>Mucoromycotina</taxon>
        <taxon>Mucoromycetes</taxon>
        <taxon>Mucorales</taxon>
        <taxon>Mucorineae</taxon>
        <taxon>Rhizopodaceae</taxon>
        <taxon>Rhizopus</taxon>
    </lineage>
</organism>
<gene>
    <name evidence="8" type="ORF">BCV71DRAFT_226768</name>
</gene>
<accession>A0A0A1PJ05</accession>
<feature type="region of interest" description="Disordered" evidence="6">
    <location>
        <begin position="37"/>
        <end position="67"/>
    </location>
</feature>
<sequence length="262" mass="30001">MDSPLSSSPPSSYFLNAQSPTLSAEFSHSQRAHLFSYDEERYVDSNDNQDDNEEDDDNSNQESDLNVDDAAREQAALTAYRTMHPEKEQREIGGREIDNHEAIWSVSSFRPHWGVDKLRDNNPFSYWQSDSSDTKKHHTIDIAFHQATLVSQVSLFIDFFQDETYTPKTVMVRGGNTYRDLQEITTVECPEFVGWVNIDLLSATDGIPFRVFKLQIAILNTHLNGKDTHVRQVKVYSLIPSYLQDTSNPNRKRKPNLGIGLR</sequence>
<keyword evidence="4" id="KW-0833">Ubl conjugation pathway</keyword>
<dbReference type="Proteomes" id="UP000242381">
    <property type="component" value="Unassembled WGS sequence"/>
</dbReference>
<dbReference type="Pfam" id="PF03256">
    <property type="entry name" value="ANAPC10"/>
    <property type="match status" value="1"/>
</dbReference>
<comment type="similarity">
    <text evidence="1">Belongs to the APC10 family.</text>
</comment>
<evidence type="ECO:0000313" key="8">
    <source>
        <dbReference type="EMBL" id="ORE18712.1"/>
    </source>
</evidence>
<evidence type="ECO:0000259" key="7">
    <source>
        <dbReference type="PROSITE" id="PS51284"/>
    </source>
</evidence>
<evidence type="ECO:0000313" key="9">
    <source>
        <dbReference type="Proteomes" id="UP000242381"/>
    </source>
</evidence>
<dbReference type="EMBL" id="KV921324">
    <property type="protein sequence ID" value="ORE18712.1"/>
    <property type="molecule type" value="Genomic_DNA"/>
</dbReference>
<keyword evidence="2" id="KW-0132">Cell division</keyword>
<evidence type="ECO:0000256" key="5">
    <source>
        <dbReference type="ARBA" id="ARBA00023306"/>
    </source>
</evidence>
<reference evidence="8 9" key="1">
    <citation type="journal article" date="2016" name="Proc. Natl. Acad. Sci. U.S.A.">
        <title>Lipid metabolic changes in an early divergent fungus govern the establishment of a mutualistic symbiosis with endobacteria.</title>
        <authorList>
            <person name="Lastovetsky O.A."/>
            <person name="Gaspar M.L."/>
            <person name="Mondo S.J."/>
            <person name="LaButti K.M."/>
            <person name="Sandor L."/>
            <person name="Grigoriev I.V."/>
            <person name="Henry S.A."/>
            <person name="Pawlowska T.E."/>
        </authorList>
    </citation>
    <scope>NUCLEOTIDE SEQUENCE [LARGE SCALE GENOMIC DNA]</scope>
    <source>
        <strain evidence="8 9">ATCC 11559</strain>
    </source>
</reference>
<dbReference type="PANTHER" id="PTHR12936:SF0">
    <property type="entry name" value="ANAPHASE-PROMOTING COMPLEX SUBUNIT 10"/>
    <property type="match status" value="1"/>
</dbReference>
<dbReference type="GO" id="GO:0051301">
    <property type="term" value="P:cell division"/>
    <property type="evidence" value="ECO:0007669"/>
    <property type="project" value="UniProtKB-KW"/>
</dbReference>
<dbReference type="OMA" id="SIVHIRI"/>
<dbReference type="SUPFAM" id="SSF49785">
    <property type="entry name" value="Galactose-binding domain-like"/>
    <property type="match status" value="1"/>
</dbReference>
<dbReference type="InterPro" id="IPR004939">
    <property type="entry name" value="APC_su10/DOC_dom"/>
</dbReference>
<protein>
    <submittedName>
        <fullName evidence="8">Galactose-binding like protein</fullName>
    </submittedName>
</protein>
<dbReference type="GO" id="GO:0005680">
    <property type="term" value="C:anaphase-promoting complex"/>
    <property type="evidence" value="ECO:0007669"/>
    <property type="project" value="InterPro"/>
</dbReference>
<dbReference type="VEuPathDB" id="FungiDB:BCV72DRAFT_77816"/>
<name>A0A0A1PJ05_RHIZD</name>
<evidence type="ECO:0000256" key="1">
    <source>
        <dbReference type="ARBA" id="ARBA00006762"/>
    </source>
</evidence>